<reference evidence="3" key="1">
    <citation type="journal article" date="2019" name="Int. J. Syst. Evol. Microbiol.">
        <title>The Global Catalogue of Microorganisms (GCM) 10K type strain sequencing project: providing services to taxonomists for standard genome sequencing and annotation.</title>
        <authorList>
            <consortium name="The Broad Institute Genomics Platform"/>
            <consortium name="The Broad Institute Genome Sequencing Center for Infectious Disease"/>
            <person name="Wu L."/>
            <person name="Ma J."/>
        </authorList>
    </citation>
    <scope>NUCLEOTIDE SEQUENCE [LARGE SCALE GENOMIC DNA]</scope>
    <source>
        <strain evidence="3">CECT 8010</strain>
    </source>
</reference>
<protein>
    <submittedName>
        <fullName evidence="2">Uncharacterized protein</fullName>
    </submittedName>
</protein>
<proteinExistence type="predicted"/>
<feature type="transmembrane region" description="Helical" evidence="1">
    <location>
        <begin position="135"/>
        <end position="154"/>
    </location>
</feature>
<dbReference type="RefSeq" id="WP_379012146.1">
    <property type="nucleotide sequence ID" value="NZ_JBHSDC010000002.1"/>
</dbReference>
<evidence type="ECO:0000313" key="3">
    <source>
        <dbReference type="Proteomes" id="UP001595906"/>
    </source>
</evidence>
<gene>
    <name evidence="2" type="ORF">ACFOW1_02600</name>
</gene>
<evidence type="ECO:0000313" key="2">
    <source>
        <dbReference type="EMBL" id="MFC4230763.1"/>
    </source>
</evidence>
<sequence>MLDTAIIREHYASMSDEHLIAFTINEGSQISNEAFEILRNEFIKRNLDTSPLENSDDTKKLIHEQKIQKVKESGSEEYLSSIWDYALNEKEENKTDLEIIKGLKERGLEDENAQFIILGLENRAKSILKHHESQTAVGGFICVAGIIITFWTLANASENGGSYFITWGAIVFGAIRFFTNISAQSKYKTIVANIEAIKPAEQTMIS</sequence>
<keyword evidence="1" id="KW-0472">Membrane</keyword>
<dbReference type="EMBL" id="JBHSDC010000002">
    <property type="protein sequence ID" value="MFC4230763.1"/>
    <property type="molecule type" value="Genomic_DNA"/>
</dbReference>
<keyword evidence="1" id="KW-0812">Transmembrane</keyword>
<dbReference type="Proteomes" id="UP001595906">
    <property type="component" value="Unassembled WGS sequence"/>
</dbReference>
<keyword evidence="1" id="KW-1133">Transmembrane helix</keyword>
<comment type="caution">
    <text evidence="2">The sequence shown here is derived from an EMBL/GenBank/DDBJ whole genome shotgun (WGS) entry which is preliminary data.</text>
</comment>
<evidence type="ECO:0000256" key="1">
    <source>
        <dbReference type="SAM" id="Phobius"/>
    </source>
</evidence>
<keyword evidence="3" id="KW-1185">Reference proteome</keyword>
<name>A0ABV8PSA7_9BACT</name>
<accession>A0ABV8PSA7</accession>
<organism evidence="2 3">
    <name type="scientific">Parasediminibacterium paludis</name>
    <dbReference type="NCBI Taxonomy" id="908966"/>
    <lineage>
        <taxon>Bacteria</taxon>
        <taxon>Pseudomonadati</taxon>
        <taxon>Bacteroidota</taxon>
        <taxon>Chitinophagia</taxon>
        <taxon>Chitinophagales</taxon>
        <taxon>Chitinophagaceae</taxon>
        <taxon>Parasediminibacterium</taxon>
    </lineage>
</organism>
<feature type="transmembrane region" description="Helical" evidence="1">
    <location>
        <begin position="160"/>
        <end position="178"/>
    </location>
</feature>